<reference evidence="1" key="1">
    <citation type="journal article" date="2023" name="Insect Mol. Biol.">
        <title>Genome sequencing provides insights into the evolution of gene families encoding plant cell wall-degrading enzymes in longhorned beetles.</title>
        <authorList>
            <person name="Shin N.R."/>
            <person name="Okamura Y."/>
            <person name="Kirsch R."/>
            <person name="Pauchet Y."/>
        </authorList>
    </citation>
    <scope>NUCLEOTIDE SEQUENCE</scope>
    <source>
        <strain evidence="1">RBIC_L_NR</strain>
    </source>
</reference>
<evidence type="ECO:0000313" key="1">
    <source>
        <dbReference type="EMBL" id="KAJ8928011.1"/>
    </source>
</evidence>
<organism evidence="1 2">
    <name type="scientific">Rhamnusium bicolor</name>
    <dbReference type="NCBI Taxonomy" id="1586634"/>
    <lineage>
        <taxon>Eukaryota</taxon>
        <taxon>Metazoa</taxon>
        <taxon>Ecdysozoa</taxon>
        <taxon>Arthropoda</taxon>
        <taxon>Hexapoda</taxon>
        <taxon>Insecta</taxon>
        <taxon>Pterygota</taxon>
        <taxon>Neoptera</taxon>
        <taxon>Endopterygota</taxon>
        <taxon>Coleoptera</taxon>
        <taxon>Polyphaga</taxon>
        <taxon>Cucujiformia</taxon>
        <taxon>Chrysomeloidea</taxon>
        <taxon>Cerambycidae</taxon>
        <taxon>Lepturinae</taxon>
        <taxon>Rhagiini</taxon>
        <taxon>Rhamnusium</taxon>
    </lineage>
</organism>
<comment type="caution">
    <text evidence="1">The sequence shown here is derived from an EMBL/GenBank/DDBJ whole genome shotgun (WGS) entry which is preliminary data.</text>
</comment>
<dbReference type="Proteomes" id="UP001162156">
    <property type="component" value="Unassembled WGS sequence"/>
</dbReference>
<protein>
    <submittedName>
        <fullName evidence="1">Uncharacterized protein</fullName>
    </submittedName>
</protein>
<sequence length="67" mass="7726">MALKRKRNYEAMMVFKQPVKEYLLWWINHIPNVNTSIRSLDHKLIIYTGASSTGWGASCGDKNTHGF</sequence>
<accession>A0AAV8WPC4</accession>
<dbReference type="AlphaFoldDB" id="A0AAV8WPC4"/>
<keyword evidence="2" id="KW-1185">Reference proteome</keyword>
<evidence type="ECO:0000313" key="2">
    <source>
        <dbReference type="Proteomes" id="UP001162156"/>
    </source>
</evidence>
<name>A0AAV8WPC4_9CUCU</name>
<dbReference type="EMBL" id="JANEYF010005499">
    <property type="protein sequence ID" value="KAJ8928011.1"/>
    <property type="molecule type" value="Genomic_DNA"/>
</dbReference>
<gene>
    <name evidence="1" type="ORF">NQ314_019477</name>
</gene>
<proteinExistence type="predicted"/>